<protein>
    <submittedName>
        <fullName evidence="2">Uncharacterized protein</fullName>
    </submittedName>
</protein>
<evidence type="ECO:0000313" key="2">
    <source>
        <dbReference type="EMBL" id="TNN84693.1"/>
    </source>
</evidence>
<proteinExistence type="predicted"/>
<gene>
    <name evidence="2" type="ORF">EYF80_005108</name>
</gene>
<evidence type="ECO:0000256" key="1">
    <source>
        <dbReference type="SAM" id="SignalP"/>
    </source>
</evidence>
<evidence type="ECO:0000313" key="3">
    <source>
        <dbReference type="Proteomes" id="UP000314294"/>
    </source>
</evidence>
<sequence>MKDPATFFSLMVSSVISAAEVLQSGSFNVFGDHRYWFPPGVKVPITGARCLLNLMGAEELLET</sequence>
<dbReference type="AlphaFoldDB" id="A0A4Z2J5A6"/>
<feature type="chain" id="PRO_5021400234" evidence="1">
    <location>
        <begin position="19"/>
        <end position="63"/>
    </location>
</feature>
<comment type="caution">
    <text evidence="2">The sequence shown here is derived from an EMBL/GenBank/DDBJ whole genome shotgun (WGS) entry which is preliminary data.</text>
</comment>
<feature type="signal peptide" evidence="1">
    <location>
        <begin position="1"/>
        <end position="18"/>
    </location>
</feature>
<keyword evidence="1" id="KW-0732">Signal</keyword>
<keyword evidence="3" id="KW-1185">Reference proteome</keyword>
<accession>A0A4Z2J5A6</accession>
<organism evidence="2 3">
    <name type="scientific">Liparis tanakae</name>
    <name type="common">Tanaka's snailfish</name>
    <dbReference type="NCBI Taxonomy" id="230148"/>
    <lineage>
        <taxon>Eukaryota</taxon>
        <taxon>Metazoa</taxon>
        <taxon>Chordata</taxon>
        <taxon>Craniata</taxon>
        <taxon>Vertebrata</taxon>
        <taxon>Euteleostomi</taxon>
        <taxon>Actinopterygii</taxon>
        <taxon>Neopterygii</taxon>
        <taxon>Teleostei</taxon>
        <taxon>Neoteleostei</taxon>
        <taxon>Acanthomorphata</taxon>
        <taxon>Eupercaria</taxon>
        <taxon>Perciformes</taxon>
        <taxon>Cottioidei</taxon>
        <taxon>Cottales</taxon>
        <taxon>Liparidae</taxon>
        <taxon>Liparis</taxon>
    </lineage>
</organism>
<reference evidence="2 3" key="1">
    <citation type="submission" date="2019-03" db="EMBL/GenBank/DDBJ databases">
        <title>First draft genome of Liparis tanakae, snailfish: a comprehensive survey of snailfish specific genes.</title>
        <authorList>
            <person name="Kim W."/>
            <person name="Song I."/>
            <person name="Jeong J.-H."/>
            <person name="Kim D."/>
            <person name="Kim S."/>
            <person name="Ryu S."/>
            <person name="Song J.Y."/>
            <person name="Lee S.K."/>
        </authorList>
    </citation>
    <scope>NUCLEOTIDE SEQUENCE [LARGE SCALE GENOMIC DNA]</scope>
    <source>
        <tissue evidence="2">Muscle</tissue>
    </source>
</reference>
<dbReference type="EMBL" id="SRLO01000025">
    <property type="protein sequence ID" value="TNN84693.1"/>
    <property type="molecule type" value="Genomic_DNA"/>
</dbReference>
<dbReference type="Proteomes" id="UP000314294">
    <property type="component" value="Unassembled WGS sequence"/>
</dbReference>
<name>A0A4Z2J5A6_9TELE</name>